<protein>
    <recommendedName>
        <fullName evidence="2">YCII-related domain-containing protein</fullName>
    </recommendedName>
</protein>
<evidence type="ECO:0000259" key="2">
    <source>
        <dbReference type="Pfam" id="PF03795"/>
    </source>
</evidence>
<dbReference type="Pfam" id="PF03795">
    <property type="entry name" value="YCII"/>
    <property type="match status" value="1"/>
</dbReference>
<accession>A0AAP2CT35</accession>
<comment type="similarity">
    <text evidence="1">Belongs to the YciI family.</text>
</comment>
<evidence type="ECO:0000313" key="4">
    <source>
        <dbReference type="Proteomes" id="UP001315686"/>
    </source>
</evidence>
<organism evidence="3 4">
    <name type="scientific">Harenicola maris</name>
    <dbReference type="NCBI Taxonomy" id="2841044"/>
    <lineage>
        <taxon>Bacteria</taxon>
        <taxon>Pseudomonadati</taxon>
        <taxon>Pseudomonadota</taxon>
        <taxon>Alphaproteobacteria</taxon>
        <taxon>Rhodobacterales</taxon>
        <taxon>Paracoccaceae</taxon>
        <taxon>Harenicola</taxon>
    </lineage>
</organism>
<dbReference type="InterPro" id="IPR011008">
    <property type="entry name" value="Dimeric_a/b-barrel"/>
</dbReference>
<sequence>MAEFMFIYHGGGMPETEEEGAKMMAAWGAWMENHAAVMTNPGAPVGRSVTVTAQGVTQDGGANPTTGFTIVDVADEATAIEIAKGCPILDGGNGSVEIAPLVQL</sequence>
<proteinExistence type="inferred from homology"/>
<reference evidence="3 4" key="1">
    <citation type="journal article" date="2021" name="Arch. Microbiol.">
        <title>Harenicola maris gen. nov., sp. nov. isolated from the Sea of Japan shallow sediments.</title>
        <authorList>
            <person name="Romanenko L.A."/>
            <person name="Kurilenko V.V."/>
            <person name="Chernysheva N.Y."/>
            <person name="Tekutyeva L.A."/>
            <person name="Velansky P.V."/>
            <person name="Svetashev V.I."/>
            <person name="Isaeva M.P."/>
        </authorList>
    </citation>
    <scope>NUCLEOTIDE SEQUENCE [LARGE SCALE GENOMIC DNA]</scope>
    <source>
        <strain evidence="3 4">KMM 3653</strain>
    </source>
</reference>
<dbReference type="Gene3D" id="3.30.70.1060">
    <property type="entry name" value="Dimeric alpha+beta barrel"/>
    <property type="match status" value="1"/>
</dbReference>
<comment type="caution">
    <text evidence="3">The sequence shown here is derived from an EMBL/GenBank/DDBJ whole genome shotgun (WGS) entry which is preliminary data.</text>
</comment>
<gene>
    <name evidence="3" type="ORF">IV417_11720</name>
</gene>
<name>A0AAP2CT35_9RHOB</name>
<keyword evidence="4" id="KW-1185">Reference proteome</keyword>
<evidence type="ECO:0000256" key="1">
    <source>
        <dbReference type="ARBA" id="ARBA00007689"/>
    </source>
</evidence>
<dbReference type="EMBL" id="JADQAZ010000002">
    <property type="protein sequence ID" value="MBT0958056.1"/>
    <property type="molecule type" value="Genomic_DNA"/>
</dbReference>
<feature type="domain" description="YCII-related" evidence="2">
    <location>
        <begin position="13"/>
        <end position="98"/>
    </location>
</feature>
<dbReference type="Proteomes" id="UP001315686">
    <property type="component" value="Unassembled WGS sequence"/>
</dbReference>
<dbReference type="AlphaFoldDB" id="A0AAP2CT35"/>
<dbReference type="SUPFAM" id="SSF54909">
    <property type="entry name" value="Dimeric alpha+beta barrel"/>
    <property type="match status" value="1"/>
</dbReference>
<evidence type="ECO:0000313" key="3">
    <source>
        <dbReference type="EMBL" id="MBT0958056.1"/>
    </source>
</evidence>
<dbReference type="InterPro" id="IPR005545">
    <property type="entry name" value="YCII"/>
</dbReference>
<dbReference type="RefSeq" id="WP_327794272.1">
    <property type="nucleotide sequence ID" value="NZ_JADQAZ010000002.1"/>
</dbReference>